<keyword evidence="6 7" id="KW-0472">Membrane</keyword>
<feature type="transmembrane region" description="Helical" evidence="7">
    <location>
        <begin position="472"/>
        <end position="492"/>
    </location>
</feature>
<feature type="transmembrane region" description="Helical" evidence="7">
    <location>
        <begin position="245"/>
        <end position="273"/>
    </location>
</feature>
<evidence type="ECO:0000256" key="7">
    <source>
        <dbReference type="SAM" id="Phobius"/>
    </source>
</evidence>
<dbReference type="Pfam" id="PF01490">
    <property type="entry name" value="Aa_trans"/>
    <property type="match status" value="2"/>
</dbReference>
<dbReference type="PANTHER" id="PTHR48017">
    <property type="entry name" value="OS05G0424000 PROTEIN-RELATED"/>
    <property type="match status" value="1"/>
</dbReference>
<feature type="transmembrane region" description="Helical" evidence="7">
    <location>
        <begin position="374"/>
        <end position="395"/>
    </location>
</feature>
<feature type="transmembrane region" description="Helical" evidence="7">
    <location>
        <begin position="504"/>
        <end position="523"/>
    </location>
</feature>
<keyword evidence="3 7" id="KW-0812">Transmembrane</keyword>
<dbReference type="AlphaFoldDB" id="A0A1E5VY35"/>
<sequence length="542" mass="59063">MERRTTVTYDAESSDDHERQGTVWTATSHIVAAVVGSGVLALAWTVAQLGWVVGPLVLLGFSCVTYYTSALLADCYRFPDPVDGAVNHEYIDAVRCYLGRKSVVLCGCAQYVNLWGTLVGYTITASTSMMYVRSFTGHLYIIHSCTLLSNARITTCSISRSSVPAWCPNSRDDCYDLSANRSVTVTDSSQQISVVPNNFSAVKRVNCFHREGFGAGDCNPSGSTYMVVFGLFQLLLSQLPSLHNIAWLSVVAVATSFGYSFISLGLCAAKWASHGDVRGTLAGASIDAPREKAFNVLLALGNIAFSYTFADVLIEIQNTLRAPPAENKTMKRASFYGLGMTTVFYLLLGCTGYAAFGNDAPGNILTGYAFYEPFWLVDIANICVIVHLIGAYQVFAQPIFARLESCVACRWPDAKFINATYYVRVPCLRSTSSSPPTTVAVAPLKLVLRTILIMFTTLVAMLLPFFNAVLGLIGALGFWPLSVYFPVSMHVARLKIRRGEARWWMLQAMSFVCLLISIAASIGSVQDIVHNLKAAAPFKTSD</sequence>
<feature type="transmembrane region" description="Helical" evidence="7">
    <location>
        <begin position="335"/>
        <end position="354"/>
    </location>
</feature>
<name>A0A1E5VY35_9POAL</name>
<dbReference type="OrthoDB" id="40134at2759"/>
<evidence type="ECO:0000256" key="3">
    <source>
        <dbReference type="ARBA" id="ARBA00022692"/>
    </source>
</evidence>
<keyword evidence="2" id="KW-0813">Transport</keyword>
<evidence type="ECO:0000256" key="2">
    <source>
        <dbReference type="ARBA" id="ARBA00022448"/>
    </source>
</evidence>
<feature type="transmembrane region" description="Helical" evidence="7">
    <location>
        <begin position="49"/>
        <end position="68"/>
    </location>
</feature>
<keyword evidence="5 7" id="KW-1133">Transmembrane helix</keyword>
<comment type="subcellular location">
    <subcellularLocation>
        <location evidence="1">Membrane</location>
    </subcellularLocation>
</comment>
<evidence type="ECO:0000256" key="1">
    <source>
        <dbReference type="ARBA" id="ARBA00004370"/>
    </source>
</evidence>
<feature type="transmembrane region" description="Helical" evidence="7">
    <location>
        <begin position="21"/>
        <end position="43"/>
    </location>
</feature>
<proteinExistence type="predicted"/>
<evidence type="ECO:0000259" key="8">
    <source>
        <dbReference type="Pfam" id="PF01490"/>
    </source>
</evidence>
<gene>
    <name evidence="9" type="ORF">BAE44_0008964</name>
</gene>
<dbReference type="Proteomes" id="UP000095767">
    <property type="component" value="Unassembled WGS sequence"/>
</dbReference>
<feature type="domain" description="Amino acid transporter transmembrane" evidence="8">
    <location>
        <begin position="20"/>
        <end position="144"/>
    </location>
</feature>
<organism evidence="9 10">
    <name type="scientific">Dichanthelium oligosanthes</name>
    <dbReference type="NCBI Taxonomy" id="888268"/>
    <lineage>
        <taxon>Eukaryota</taxon>
        <taxon>Viridiplantae</taxon>
        <taxon>Streptophyta</taxon>
        <taxon>Embryophyta</taxon>
        <taxon>Tracheophyta</taxon>
        <taxon>Spermatophyta</taxon>
        <taxon>Magnoliopsida</taxon>
        <taxon>Liliopsida</taxon>
        <taxon>Poales</taxon>
        <taxon>Poaceae</taxon>
        <taxon>PACMAD clade</taxon>
        <taxon>Panicoideae</taxon>
        <taxon>Panicodae</taxon>
        <taxon>Paniceae</taxon>
        <taxon>Dichantheliinae</taxon>
        <taxon>Dichanthelium</taxon>
    </lineage>
</organism>
<comment type="caution">
    <text evidence="9">The sequence shown here is derived from an EMBL/GenBank/DDBJ whole genome shotgun (WGS) entry which is preliminary data.</text>
</comment>
<keyword evidence="4" id="KW-0029">Amino-acid transport</keyword>
<dbReference type="GO" id="GO:0006865">
    <property type="term" value="P:amino acid transport"/>
    <property type="evidence" value="ECO:0007669"/>
    <property type="project" value="UniProtKB-KW"/>
</dbReference>
<dbReference type="STRING" id="888268.A0A1E5VY35"/>
<evidence type="ECO:0000313" key="10">
    <source>
        <dbReference type="Proteomes" id="UP000095767"/>
    </source>
</evidence>
<feature type="transmembrane region" description="Helical" evidence="7">
    <location>
        <begin position="446"/>
        <end position="466"/>
    </location>
</feature>
<keyword evidence="10" id="KW-1185">Reference proteome</keyword>
<evidence type="ECO:0000256" key="4">
    <source>
        <dbReference type="ARBA" id="ARBA00022970"/>
    </source>
</evidence>
<dbReference type="EMBL" id="LWDX02026440">
    <property type="protein sequence ID" value="OEL30018.1"/>
    <property type="molecule type" value="Genomic_DNA"/>
</dbReference>
<protein>
    <submittedName>
        <fullName evidence="9">Amino acid permease 6</fullName>
    </submittedName>
</protein>
<dbReference type="InterPro" id="IPR013057">
    <property type="entry name" value="AA_transpt_TM"/>
</dbReference>
<feature type="domain" description="Amino acid transporter transmembrane" evidence="8">
    <location>
        <begin position="192"/>
        <end position="526"/>
    </location>
</feature>
<evidence type="ECO:0000313" key="9">
    <source>
        <dbReference type="EMBL" id="OEL30018.1"/>
    </source>
</evidence>
<accession>A0A1E5VY35</accession>
<dbReference type="GO" id="GO:0016020">
    <property type="term" value="C:membrane"/>
    <property type="evidence" value="ECO:0007669"/>
    <property type="project" value="UniProtKB-SubCell"/>
</dbReference>
<reference evidence="9 10" key="1">
    <citation type="submission" date="2016-09" db="EMBL/GenBank/DDBJ databases">
        <title>The draft genome of Dichanthelium oligosanthes: A C3 panicoid grass species.</title>
        <authorList>
            <person name="Studer A.J."/>
            <person name="Schnable J.C."/>
            <person name="Brutnell T.P."/>
        </authorList>
    </citation>
    <scope>NUCLEOTIDE SEQUENCE [LARGE SCALE GENOMIC DNA]</scope>
    <source>
        <strain evidence="10">cv. Kellogg 1175</strain>
        <tissue evidence="9">Leaf</tissue>
    </source>
</reference>
<evidence type="ECO:0000256" key="6">
    <source>
        <dbReference type="ARBA" id="ARBA00023136"/>
    </source>
</evidence>
<evidence type="ECO:0000256" key="5">
    <source>
        <dbReference type="ARBA" id="ARBA00022989"/>
    </source>
</evidence>